<dbReference type="PANTHER" id="PTHR31616">
    <property type="entry name" value="TREHALASE"/>
    <property type="match status" value="1"/>
</dbReference>
<dbReference type="InterPro" id="IPR011613">
    <property type="entry name" value="GH15-like"/>
</dbReference>
<dbReference type="EMBL" id="PXYT01000001">
    <property type="protein sequence ID" value="PSR31666.1"/>
    <property type="molecule type" value="Genomic_DNA"/>
</dbReference>
<feature type="domain" description="GH15-like" evidence="1">
    <location>
        <begin position="275"/>
        <end position="636"/>
    </location>
</feature>
<organism evidence="2 3">
    <name type="scientific">Sulfobacillus benefaciens</name>
    <dbReference type="NCBI Taxonomy" id="453960"/>
    <lineage>
        <taxon>Bacteria</taxon>
        <taxon>Bacillati</taxon>
        <taxon>Bacillota</taxon>
        <taxon>Clostridia</taxon>
        <taxon>Eubacteriales</taxon>
        <taxon>Clostridiales Family XVII. Incertae Sedis</taxon>
        <taxon>Sulfobacillus</taxon>
    </lineage>
</organism>
<dbReference type="InterPro" id="IPR012341">
    <property type="entry name" value="6hp_glycosidase-like_sf"/>
</dbReference>
<comment type="caution">
    <text evidence="2">The sequence shown here is derived from an EMBL/GenBank/DDBJ whole genome shotgun (WGS) entry which is preliminary data.</text>
</comment>
<reference evidence="2 3" key="1">
    <citation type="journal article" date="2014" name="BMC Genomics">
        <title>Comparison of environmental and isolate Sulfobacillus genomes reveals diverse carbon, sulfur, nitrogen, and hydrogen metabolisms.</title>
        <authorList>
            <person name="Justice N.B."/>
            <person name="Norman A."/>
            <person name="Brown C.T."/>
            <person name="Singh A."/>
            <person name="Thomas B.C."/>
            <person name="Banfield J.F."/>
        </authorList>
    </citation>
    <scope>NUCLEOTIDE SEQUENCE [LARGE SCALE GENOMIC DNA]</scope>
    <source>
        <strain evidence="2">AMDSBA1</strain>
    </source>
</reference>
<dbReference type="GO" id="GO:0004553">
    <property type="term" value="F:hydrolase activity, hydrolyzing O-glycosyl compounds"/>
    <property type="evidence" value="ECO:0007669"/>
    <property type="project" value="TreeGrafter"/>
</dbReference>
<dbReference type="Gene3D" id="1.50.10.10">
    <property type="match status" value="1"/>
</dbReference>
<accession>A0A2T2XB40</accession>
<evidence type="ECO:0000313" key="2">
    <source>
        <dbReference type="EMBL" id="PSR31666.1"/>
    </source>
</evidence>
<dbReference type="AlphaFoldDB" id="A0A2T2XB40"/>
<dbReference type="SUPFAM" id="SSF48208">
    <property type="entry name" value="Six-hairpin glycosidases"/>
    <property type="match status" value="1"/>
</dbReference>
<evidence type="ECO:0000313" key="3">
    <source>
        <dbReference type="Proteomes" id="UP000242699"/>
    </source>
</evidence>
<gene>
    <name evidence="2" type="ORF">C7B43_00115</name>
</gene>
<proteinExistence type="predicted"/>
<protein>
    <submittedName>
        <fullName evidence="2">Glycoside hydrolase family 15</fullName>
    </submittedName>
</protein>
<dbReference type="GO" id="GO:0005975">
    <property type="term" value="P:carbohydrate metabolic process"/>
    <property type="evidence" value="ECO:0007669"/>
    <property type="project" value="InterPro"/>
</dbReference>
<dbReference type="PANTHER" id="PTHR31616:SF13">
    <property type="entry name" value="GLUCAN 1,4-ALPHA-GLUCOSIDASE"/>
    <property type="match status" value="1"/>
</dbReference>
<dbReference type="Pfam" id="PF00723">
    <property type="entry name" value="Glyco_hydro_15"/>
    <property type="match status" value="1"/>
</dbReference>
<dbReference type="Proteomes" id="UP000242699">
    <property type="component" value="Unassembled WGS sequence"/>
</dbReference>
<evidence type="ECO:0000259" key="1">
    <source>
        <dbReference type="Pfam" id="PF00723"/>
    </source>
</evidence>
<sequence>MPRHLVIGNGHIAIGFDDTAQIRDIYYPYVGELNHVGGHRCAVGIWVDETFSWWRDPEWEFDMGYHERSLVGKIQAVHPAMKLTITAEDGVHQRLNIYLKRMAVRNDSTEEREVRVFFNNDLMISETEVGDTAVYDPERHVIYHYKRGTYFLFNGATENARLFQYSTGVKRFNHSEGTWRDAEDGELMENAIAQGSVDSVISFRLVLKPGETQFLHYWMTIGSTLEEASNLDEYVKDSGPSMLLDRIIVYWQRWAEKSGTWFADLPAKVRDLFYTSLLMVRAHSDVNGAIVAALDSDILQYNRDHYNYVWPRDGAFCAMAMSEAGYHGMVRPFFRFCADALTEEGYLGHKYNPDGTVGSSWHPYIEQKEPRLPIQEDETGLTLLALWRDFVHHQEIDFPQSVYDTLIRPAAAFLARYIDSALELPKPSYDLWEERYGIFTFTSCAVYGGLIAAANFFRLYGNDYLSERYQKTAQMIKRGILSRLYDPERGIFARGLIRENGTWTLDKTVDSSVFALWVFDVLPPDDERVVRTMQAVESVLSVPTPVGGIGRYEGDTYFRSGPDDAPINPWFISTLWVADWKIAKARTLKDLKAPRETLIWVANHALSSGLLPEQLHPLTGEPLSVSPLTWSHAALASTVLRYIDRYRALSKGHETGRR</sequence>
<name>A0A2T2XB40_9FIRM</name>
<keyword evidence="2" id="KW-0378">Hydrolase</keyword>
<dbReference type="InterPro" id="IPR008928">
    <property type="entry name" value="6-hairpin_glycosidase_sf"/>
</dbReference>